<feature type="chain" id="PRO_5015616130" evidence="4">
    <location>
        <begin position="21"/>
        <end position="209"/>
    </location>
</feature>
<evidence type="ECO:0000256" key="2">
    <source>
        <dbReference type="ARBA" id="ARBA00022964"/>
    </source>
</evidence>
<sequence length="209" mass="23395">MRTFLSVLLFTVLLSSCSNAQQKIKPKLVGAPCEGCEAIFEYGDTKLTNTDTLPDFNKKGKKIKVEGTIYETDGKTPANNVILYIHHTDLEGLYTPAADAKGWARNHGYNRSWLKTNKDGRYSFYTILPAPYPSRSEPAHIHYEVLEPNGKYYYLESCYFEADSLLTGKEINPKSPRGGTSGVLTFRKEGDLLIGTRDIILGKNIPGYE</sequence>
<reference evidence="6 7" key="1">
    <citation type="submission" date="2018-02" db="EMBL/GenBank/DDBJ databases">
        <title>Genomic analysis of the strain RR4-38 isolated from a seawater recirculating aquaculture system.</title>
        <authorList>
            <person name="Kim Y.-S."/>
            <person name="Jang Y.H."/>
            <person name="Kim K.-H."/>
        </authorList>
    </citation>
    <scope>NUCLEOTIDE SEQUENCE [LARGE SCALE GENOMIC DNA]</scope>
    <source>
        <strain evidence="6 7">RR4-38</strain>
    </source>
</reference>
<dbReference type="KEGG" id="aue:C5O00_08100"/>
<accession>A0A2S0HWY2</accession>
<evidence type="ECO:0000256" key="4">
    <source>
        <dbReference type="SAM" id="SignalP"/>
    </source>
</evidence>
<dbReference type="GO" id="GO:0016702">
    <property type="term" value="F:oxidoreductase activity, acting on single donors with incorporation of molecular oxygen, incorporation of two atoms of oxygen"/>
    <property type="evidence" value="ECO:0007669"/>
    <property type="project" value="InterPro"/>
</dbReference>
<organism evidence="6 7">
    <name type="scientific">Pukyongia salina</name>
    <dbReference type="NCBI Taxonomy" id="2094025"/>
    <lineage>
        <taxon>Bacteria</taxon>
        <taxon>Pseudomonadati</taxon>
        <taxon>Bacteroidota</taxon>
        <taxon>Flavobacteriia</taxon>
        <taxon>Flavobacteriales</taxon>
        <taxon>Flavobacteriaceae</taxon>
        <taxon>Pukyongia</taxon>
    </lineage>
</organism>
<dbReference type="OrthoDB" id="933561at2"/>
<comment type="similarity">
    <text evidence="1">Belongs to the intradiol ring-cleavage dioxygenase family.</text>
</comment>
<dbReference type="Proteomes" id="UP000238442">
    <property type="component" value="Chromosome"/>
</dbReference>
<dbReference type="PANTHER" id="PTHR33711">
    <property type="entry name" value="DIOXYGENASE, PUTATIVE (AFU_ORTHOLOGUE AFUA_2G02910)-RELATED"/>
    <property type="match status" value="1"/>
</dbReference>
<evidence type="ECO:0000256" key="3">
    <source>
        <dbReference type="ARBA" id="ARBA00023002"/>
    </source>
</evidence>
<protein>
    <submittedName>
        <fullName evidence="6">Intradiol ring-cleavage dioxygenase</fullName>
    </submittedName>
</protein>
<dbReference type="InterPro" id="IPR015889">
    <property type="entry name" value="Intradiol_dOase_core"/>
</dbReference>
<dbReference type="InterPro" id="IPR000627">
    <property type="entry name" value="Intradiol_dOase_C"/>
</dbReference>
<evidence type="ECO:0000313" key="7">
    <source>
        <dbReference type="Proteomes" id="UP000238442"/>
    </source>
</evidence>
<dbReference type="Pfam" id="PF00775">
    <property type="entry name" value="Dioxygenase_C"/>
    <property type="match status" value="1"/>
</dbReference>
<keyword evidence="2 6" id="KW-0223">Dioxygenase</keyword>
<dbReference type="InterPro" id="IPR050770">
    <property type="entry name" value="Intradiol_RC_Dioxygenase"/>
</dbReference>
<keyword evidence="3" id="KW-0560">Oxidoreductase</keyword>
<keyword evidence="7" id="KW-1185">Reference proteome</keyword>
<dbReference type="PROSITE" id="PS51257">
    <property type="entry name" value="PROKAR_LIPOPROTEIN"/>
    <property type="match status" value="1"/>
</dbReference>
<dbReference type="SUPFAM" id="SSF49482">
    <property type="entry name" value="Aromatic compound dioxygenase"/>
    <property type="match status" value="1"/>
</dbReference>
<proteinExistence type="inferred from homology"/>
<dbReference type="Gene3D" id="2.60.130.10">
    <property type="entry name" value="Aromatic compound dioxygenase"/>
    <property type="match status" value="1"/>
</dbReference>
<name>A0A2S0HWY2_9FLAO</name>
<dbReference type="EMBL" id="CP027062">
    <property type="protein sequence ID" value="AVI51138.1"/>
    <property type="molecule type" value="Genomic_DNA"/>
</dbReference>
<evidence type="ECO:0000313" key="6">
    <source>
        <dbReference type="EMBL" id="AVI51138.1"/>
    </source>
</evidence>
<feature type="signal peptide" evidence="4">
    <location>
        <begin position="1"/>
        <end position="20"/>
    </location>
</feature>
<evidence type="ECO:0000256" key="1">
    <source>
        <dbReference type="ARBA" id="ARBA00007825"/>
    </source>
</evidence>
<feature type="domain" description="Intradiol ring-cleavage dioxygenases" evidence="5">
    <location>
        <begin position="53"/>
        <end position="170"/>
    </location>
</feature>
<evidence type="ECO:0000259" key="5">
    <source>
        <dbReference type="Pfam" id="PF00775"/>
    </source>
</evidence>
<gene>
    <name evidence="6" type="ORF">C5O00_08100</name>
</gene>
<dbReference type="RefSeq" id="WP_105216379.1">
    <property type="nucleotide sequence ID" value="NZ_CP027062.1"/>
</dbReference>
<dbReference type="PANTHER" id="PTHR33711:SF10">
    <property type="entry name" value="INTRADIOL RING-CLEAVAGE DIOXYGENASES DOMAIN-CONTAINING PROTEIN"/>
    <property type="match status" value="1"/>
</dbReference>
<keyword evidence="4" id="KW-0732">Signal</keyword>
<dbReference type="GO" id="GO:0008199">
    <property type="term" value="F:ferric iron binding"/>
    <property type="evidence" value="ECO:0007669"/>
    <property type="project" value="InterPro"/>
</dbReference>
<dbReference type="AlphaFoldDB" id="A0A2S0HWY2"/>